<evidence type="ECO:0000313" key="4">
    <source>
        <dbReference type="Proteomes" id="UP000250266"/>
    </source>
</evidence>
<keyword evidence="2" id="KW-0472">Membrane</keyword>
<dbReference type="Proteomes" id="UP000250266">
    <property type="component" value="Unassembled WGS sequence"/>
</dbReference>
<dbReference type="PANTHER" id="PTHR35394">
    <property type="entry name" value="DUF3176 DOMAIN-CONTAINING PROTEIN"/>
    <property type="match status" value="1"/>
</dbReference>
<dbReference type="Pfam" id="PF11374">
    <property type="entry name" value="DUF3176"/>
    <property type="match status" value="1"/>
</dbReference>
<feature type="transmembrane region" description="Helical" evidence="2">
    <location>
        <begin position="175"/>
        <end position="193"/>
    </location>
</feature>
<gene>
    <name evidence="3" type="ORF">K432DRAFT_158069</name>
</gene>
<name>A0A8E2JAZ9_9PEZI</name>
<feature type="transmembrane region" description="Helical" evidence="2">
    <location>
        <begin position="55"/>
        <end position="80"/>
    </location>
</feature>
<dbReference type="PANTHER" id="PTHR35394:SF5">
    <property type="entry name" value="DUF3176 DOMAIN-CONTAINING PROTEIN"/>
    <property type="match status" value="1"/>
</dbReference>
<dbReference type="InterPro" id="IPR021514">
    <property type="entry name" value="DUF3176"/>
</dbReference>
<dbReference type="OrthoDB" id="5376804at2759"/>
<evidence type="ECO:0000256" key="1">
    <source>
        <dbReference type="SAM" id="MobiDB-lite"/>
    </source>
</evidence>
<feature type="compositionally biased region" description="Polar residues" evidence="1">
    <location>
        <begin position="1"/>
        <end position="23"/>
    </location>
</feature>
<protein>
    <submittedName>
        <fullName evidence="3">Uncharacterized protein</fullName>
    </submittedName>
</protein>
<feature type="region of interest" description="Disordered" evidence="1">
    <location>
        <begin position="1"/>
        <end position="42"/>
    </location>
</feature>
<accession>A0A8E2JAZ9</accession>
<keyword evidence="2" id="KW-0812">Transmembrane</keyword>
<dbReference type="EMBL" id="KV745259">
    <property type="protein sequence ID" value="OCK75944.1"/>
    <property type="molecule type" value="Genomic_DNA"/>
</dbReference>
<keyword evidence="2" id="KW-1133">Transmembrane helix</keyword>
<sequence length="669" mass="73472">MTARRPSSITTKEPNDSITTVHTPSAELSDEKAKAFDSPVEPGKTSSVKAIIDHWWLWEILGIVGSALSIVGLSVLLWWYQGSAVPRWSHTYHGKLGRLDGKSAHITLNAIIELMSTVSRLCLVIPITKGLSQLKWVWFAEKERTLTDLKGFEGASRQSLLESVKLLVSLQLKHFAVIAAIAVLVVQGFGFFGQQLVNYPIDYFVEDNFPKPLPPNKEQLYANWLAANANSSEFIGPLPLELQVARLSNATSYSSRDVGAGPYYSIDITMKSNIWAALYAVDPYANFATPSYFCSTGNCTWFEYSTLGVCARCSSLTSKLAKTCTPATGIDPPGVTGCDVSLPNGFSLGGDEKSRYNLMAMNTSFPPLVYTNYTSPIAIVQSITAYGTYFVNASTPINASECALVPCVLDYSVGISSQSQNNTAIGFNGESFFEDLDRVLDNYIFDGPQLSATNGPVINVPENDSRNGITHYNISGDAYLALKHYTEAVLTGFVRSPGNETLSFMSDNRTQNVPASSADAMQAIYQPCSTRDLYSNPVSDWNMCSINLLAQGMTKIIRDKDWNLTADSVIGITIVPLPKIEVGWLWIIPIIGLWLLALIVFIGTCVKTRRSRVKTWRGDPLALVFLGLGNEELERVKEHGLTEEGLSKKAEVLQVQLQFNDKQARLIQP</sequence>
<feature type="transmembrane region" description="Helical" evidence="2">
    <location>
        <begin position="584"/>
        <end position="606"/>
    </location>
</feature>
<reference evidence="3 4" key="1">
    <citation type="journal article" date="2016" name="Nat. Commun.">
        <title>Ectomycorrhizal ecology is imprinted in the genome of the dominant symbiotic fungus Cenococcum geophilum.</title>
        <authorList>
            <consortium name="DOE Joint Genome Institute"/>
            <person name="Peter M."/>
            <person name="Kohler A."/>
            <person name="Ohm R.A."/>
            <person name="Kuo A."/>
            <person name="Krutzmann J."/>
            <person name="Morin E."/>
            <person name="Arend M."/>
            <person name="Barry K.W."/>
            <person name="Binder M."/>
            <person name="Choi C."/>
            <person name="Clum A."/>
            <person name="Copeland A."/>
            <person name="Grisel N."/>
            <person name="Haridas S."/>
            <person name="Kipfer T."/>
            <person name="LaButti K."/>
            <person name="Lindquist E."/>
            <person name="Lipzen A."/>
            <person name="Maire R."/>
            <person name="Meier B."/>
            <person name="Mihaltcheva S."/>
            <person name="Molinier V."/>
            <person name="Murat C."/>
            <person name="Poggeler S."/>
            <person name="Quandt C.A."/>
            <person name="Sperisen C."/>
            <person name="Tritt A."/>
            <person name="Tisserant E."/>
            <person name="Crous P.W."/>
            <person name="Henrissat B."/>
            <person name="Nehls U."/>
            <person name="Egli S."/>
            <person name="Spatafora J.W."/>
            <person name="Grigoriev I.V."/>
            <person name="Martin F.M."/>
        </authorList>
    </citation>
    <scope>NUCLEOTIDE SEQUENCE [LARGE SCALE GENOMIC DNA]</scope>
    <source>
        <strain evidence="3 4">CBS 459.81</strain>
    </source>
</reference>
<organism evidence="3 4">
    <name type="scientific">Lepidopterella palustris CBS 459.81</name>
    <dbReference type="NCBI Taxonomy" id="1314670"/>
    <lineage>
        <taxon>Eukaryota</taxon>
        <taxon>Fungi</taxon>
        <taxon>Dikarya</taxon>
        <taxon>Ascomycota</taxon>
        <taxon>Pezizomycotina</taxon>
        <taxon>Dothideomycetes</taxon>
        <taxon>Pleosporomycetidae</taxon>
        <taxon>Mytilinidiales</taxon>
        <taxon>Argynnaceae</taxon>
        <taxon>Lepidopterella</taxon>
    </lineage>
</organism>
<keyword evidence="4" id="KW-1185">Reference proteome</keyword>
<evidence type="ECO:0000256" key="2">
    <source>
        <dbReference type="SAM" id="Phobius"/>
    </source>
</evidence>
<dbReference type="AlphaFoldDB" id="A0A8E2JAZ9"/>
<proteinExistence type="predicted"/>
<evidence type="ECO:0000313" key="3">
    <source>
        <dbReference type="EMBL" id="OCK75944.1"/>
    </source>
</evidence>